<dbReference type="InterPro" id="IPR036389">
    <property type="entry name" value="RNase_III_sf"/>
</dbReference>
<dbReference type="InterPro" id="IPR011907">
    <property type="entry name" value="RNase_III"/>
</dbReference>
<feature type="region of interest" description="Disordered" evidence="9">
    <location>
        <begin position="31"/>
        <end position="62"/>
    </location>
</feature>
<keyword evidence="5 8" id="KW-0255">Endonuclease</keyword>
<feature type="compositionally biased region" description="Polar residues" evidence="9">
    <location>
        <begin position="46"/>
        <end position="61"/>
    </location>
</feature>
<dbReference type="InterPro" id="IPR014720">
    <property type="entry name" value="dsRBD_dom"/>
</dbReference>
<feature type="compositionally biased region" description="Basic residues" evidence="9">
    <location>
        <begin position="34"/>
        <end position="44"/>
    </location>
</feature>
<keyword evidence="13" id="KW-1185">Reference proteome</keyword>
<evidence type="ECO:0000256" key="3">
    <source>
        <dbReference type="ARBA" id="ARBA00022664"/>
    </source>
</evidence>
<reference evidence="12" key="1">
    <citation type="submission" date="2013-04" db="EMBL/GenBank/DDBJ databases">
        <title>The genome sequencing project of 58 acetic acid bacteria.</title>
        <authorList>
            <person name="Okamoto-Kainuma A."/>
            <person name="Ishikawa M."/>
            <person name="Umino S."/>
            <person name="Koizumi Y."/>
            <person name="Shiwa Y."/>
            <person name="Yoshikawa H."/>
            <person name="Matsutani M."/>
            <person name="Matsushita K."/>
        </authorList>
    </citation>
    <scope>NUCLEOTIDE SEQUENCE</scope>
    <source>
        <strain evidence="12">DSM 15669</strain>
    </source>
</reference>
<dbReference type="PANTHER" id="PTHR11207:SF0">
    <property type="entry name" value="RIBONUCLEASE 3"/>
    <property type="match status" value="1"/>
</dbReference>
<evidence type="ECO:0000256" key="8">
    <source>
        <dbReference type="HAMAP-Rule" id="MF_00104"/>
    </source>
</evidence>
<keyword evidence="4 8" id="KW-0540">Nuclease</keyword>
<comment type="catalytic activity">
    <reaction evidence="1 8">
        <text>Endonucleolytic cleavage to 5'-phosphomonoester.</text>
        <dbReference type="EC" id="3.1.26.3"/>
    </reaction>
</comment>
<dbReference type="PROSITE" id="PS50137">
    <property type="entry name" value="DS_RBD"/>
    <property type="match status" value="1"/>
</dbReference>
<comment type="cofactor">
    <cofactor evidence="8">
        <name>Mg(2+)</name>
        <dbReference type="ChEBI" id="CHEBI:18420"/>
    </cofactor>
</comment>
<proteinExistence type="inferred from homology"/>
<evidence type="ECO:0000256" key="7">
    <source>
        <dbReference type="ARBA" id="ARBA00022884"/>
    </source>
</evidence>
<evidence type="ECO:0000256" key="4">
    <source>
        <dbReference type="ARBA" id="ARBA00022722"/>
    </source>
</evidence>
<evidence type="ECO:0000256" key="2">
    <source>
        <dbReference type="ARBA" id="ARBA00010183"/>
    </source>
</evidence>
<evidence type="ECO:0000256" key="9">
    <source>
        <dbReference type="SAM" id="MobiDB-lite"/>
    </source>
</evidence>
<organism evidence="12 13">
    <name type="scientific">Saccharibacter floricola DSM 15669</name>
    <dbReference type="NCBI Taxonomy" id="1123227"/>
    <lineage>
        <taxon>Bacteria</taxon>
        <taxon>Pseudomonadati</taxon>
        <taxon>Pseudomonadota</taxon>
        <taxon>Alphaproteobacteria</taxon>
        <taxon>Acetobacterales</taxon>
        <taxon>Acetobacteraceae</taxon>
        <taxon>Saccharibacter</taxon>
    </lineage>
</organism>
<evidence type="ECO:0000259" key="10">
    <source>
        <dbReference type="PROSITE" id="PS50137"/>
    </source>
</evidence>
<evidence type="ECO:0000256" key="1">
    <source>
        <dbReference type="ARBA" id="ARBA00000109"/>
    </source>
</evidence>
<evidence type="ECO:0000313" key="13">
    <source>
        <dbReference type="Proteomes" id="UP001062901"/>
    </source>
</evidence>
<dbReference type="SMART" id="SM00358">
    <property type="entry name" value="DSRM"/>
    <property type="match status" value="1"/>
</dbReference>
<evidence type="ECO:0000256" key="5">
    <source>
        <dbReference type="ARBA" id="ARBA00022759"/>
    </source>
</evidence>
<sequence length="250" mass="27342">MAEQGNPAQTIERLLHYQFARSELLHEALTHRSALSRRPPKGKGRSGQQSKRSHTKGQGSNERLEFVGDRVLGLVMAEWLFERYPQEQEGALGARHAHLVSRPVLAEVADAISLADMLHIAQHEEAAGIRTLASVRADAMEALLGAIYLDGGLEPARRIVRQLWGKSIESGARPHKEPKTLLQEFLLGRGESLPCYEMVSSDGPSHAPVFCVQVQAMGHTGHGQAGSKRLAESAAAKDLLHKLGQEKKHA</sequence>
<dbReference type="CDD" id="cd10845">
    <property type="entry name" value="DSRM_RNAse_III_family"/>
    <property type="match status" value="1"/>
</dbReference>
<comment type="subcellular location">
    <subcellularLocation>
        <location evidence="8">Cytoplasm</location>
    </subcellularLocation>
</comment>
<keyword evidence="8" id="KW-0479">Metal-binding</keyword>
<gene>
    <name evidence="8" type="primary">rnc</name>
    <name evidence="12" type="ORF">AA15669_1106</name>
</gene>
<dbReference type="HAMAP" id="MF_00104">
    <property type="entry name" value="RNase_III"/>
    <property type="match status" value="1"/>
</dbReference>
<feature type="domain" description="RNase III" evidence="11">
    <location>
        <begin position="8"/>
        <end position="152"/>
    </location>
</feature>
<accession>A0ABQ0NYS0</accession>
<feature type="domain" description="DRBM" evidence="10">
    <location>
        <begin position="177"/>
        <end position="245"/>
    </location>
</feature>
<keyword evidence="6 8" id="KW-0378">Hydrolase</keyword>
<dbReference type="Pfam" id="PF14622">
    <property type="entry name" value="Ribonucleas_3_3"/>
    <property type="match status" value="1"/>
</dbReference>
<dbReference type="Gene3D" id="3.30.160.20">
    <property type="match status" value="1"/>
</dbReference>
<keyword evidence="8" id="KW-0819">tRNA processing</keyword>
<evidence type="ECO:0000259" key="11">
    <source>
        <dbReference type="PROSITE" id="PS50142"/>
    </source>
</evidence>
<feature type="active site" evidence="8">
    <location>
        <position position="141"/>
    </location>
</feature>
<keyword evidence="8" id="KW-0698">rRNA processing</keyword>
<dbReference type="CDD" id="cd00593">
    <property type="entry name" value="RIBOc"/>
    <property type="match status" value="1"/>
</dbReference>
<name>A0ABQ0NYS0_9PROT</name>
<protein>
    <recommendedName>
        <fullName evidence="8">Ribonuclease 3</fullName>
        <ecNumber evidence="8">3.1.26.3</ecNumber>
    </recommendedName>
    <alternativeName>
        <fullName evidence="8">Ribonuclease III</fullName>
        <shortName evidence="8">RNase III</shortName>
    </alternativeName>
</protein>
<feature type="binding site" evidence="8">
    <location>
        <position position="138"/>
    </location>
    <ligand>
        <name>Mg(2+)</name>
        <dbReference type="ChEBI" id="CHEBI:18420"/>
    </ligand>
</feature>
<dbReference type="NCBIfam" id="TIGR02191">
    <property type="entry name" value="RNaseIII"/>
    <property type="match status" value="1"/>
</dbReference>
<evidence type="ECO:0000256" key="6">
    <source>
        <dbReference type="ARBA" id="ARBA00022801"/>
    </source>
</evidence>
<dbReference type="Proteomes" id="UP001062901">
    <property type="component" value="Unassembled WGS sequence"/>
</dbReference>
<dbReference type="SUPFAM" id="SSF54768">
    <property type="entry name" value="dsRNA-binding domain-like"/>
    <property type="match status" value="1"/>
</dbReference>
<feature type="binding site" evidence="8">
    <location>
        <position position="141"/>
    </location>
    <ligand>
        <name>Mg(2+)</name>
        <dbReference type="ChEBI" id="CHEBI:18420"/>
    </ligand>
</feature>
<comment type="similarity">
    <text evidence="2">Belongs to the ribonuclease III family.</text>
</comment>
<dbReference type="InterPro" id="IPR000999">
    <property type="entry name" value="RNase_III_dom"/>
</dbReference>
<keyword evidence="8" id="KW-0699">rRNA-binding</keyword>
<dbReference type="EC" id="3.1.26.3" evidence="8"/>
<evidence type="ECO:0000313" key="12">
    <source>
        <dbReference type="EMBL" id="GBQ06825.1"/>
    </source>
</evidence>
<comment type="function">
    <text evidence="8">Digests double-stranded RNA. Involved in the processing of primary rRNA transcript to yield the immediate precursors to the large and small rRNAs (23S and 16S). Processes some mRNAs, and tRNAs when they are encoded in the rRNA operon. Processes pre-crRNA and tracrRNA of type II CRISPR loci if present in the organism.</text>
</comment>
<comment type="subunit">
    <text evidence="8">Homodimer.</text>
</comment>
<keyword evidence="8" id="KW-0460">Magnesium</keyword>
<keyword evidence="7 8" id="KW-0694">RNA-binding</keyword>
<dbReference type="SMART" id="SM00535">
    <property type="entry name" value="RIBOc"/>
    <property type="match status" value="1"/>
</dbReference>
<keyword evidence="3 8" id="KW-0507">mRNA processing</keyword>
<feature type="active site" evidence="8">
    <location>
        <position position="69"/>
    </location>
</feature>
<dbReference type="SUPFAM" id="SSF69065">
    <property type="entry name" value="RNase III domain-like"/>
    <property type="match status" value="1"/>
</dbReference>
<dbReference type="PROSITE" id="PS50142">
    <property type="entry name" value="RNASE_3_2"/>
    <property type="match status" value="1"/>
</dbReference>
<dbReference type="Pfam" id="PF00035">
    <property type="entry name" value="dsrm"/>
    <property type="match status" value="1"/>
</dbReference>
<dbReference type="RefSeq" id="WP_018979168.1">
    <property type="nucleotide sequence ID" value="NZ_BAQD01000015.1"/>
</dbReference>
<dbReference type="PROSITE" id="PS00517">
    <property type="entry name" value="RNASE_3_1"/>
    <property type="match status" value="1"/>
</dbReference>
<feature type="binding site" evidence="8">
    <location>
        <position position="65"/>
    </location>
    <ligand>
        <name>Mg(2+)</name>
        <dbReference type="ChEBI" id="CHEBI:18420"/>
    </ligand>
</feature>
<comment type="caution">
    <text evidence="12">The sequence shown here is derived from an EMBL/GenBank/DDBJ whole genome shotgun (WGS) entry which is preliminary data.</text>
</comment>
<dbReference type="Gene3D" id="1.10.1520.10">
    <property type="entry name" value="Ribonuclease III domain"/>
    <property type="match status" value="1"/>
</dbReference>
<keyword evidence="8" id="KW-0963">Cytoplasm</keyword>
<dbReference type="EMBL" id="BAQD01000015">
    <property type="protein sequence ID" value="GBQ06825.1"/>
    <property type="molecule type" value="Genomic_DNA"/>
</dbReference>
<dbReference type="PANTHER" id="PTHR11207">
    <property type="entry name" value="RIBONUCLEASE III"/>
    <property type="match status" value="1"/>
</dbReference>